<dbReference type="EMBL" id="CP007547">
    <property type="protein sequence ID" value="AIL44650.1"/>
    <property type="molecule type" value="Genomic_DNA"/>
</dbReference>
<sequence length="314" mass="35425">MVIQTSDYLQHNGIVKGKLTKSYYTLFRPENGNIKATLLILHGMQEHSGRYTEFAQYLAEQGLAVITYDHLGHGRTAKNTKELGFFQISNPAQQVVNDAENIADYLEKRYPDVPHFLLGHSMGSFIARCLLQQAGSRFNGAIIVGTGGKVPGTKLGKAVSALLNKIAPRHRSRFINTFFNKQNNVRFKNEPNESGTNWLSVDENNRQAFLQDELCGVLFSINGFYTLLSVNVKATDRRWAKTLPQAFPMLFISGSDDPIGNFGKGIQQTVSDLEQDGFKDITMKLYTGMRHEILNETDKHSVYHDIINWIEKHL</sequence>
<dbReference type="Gene3D" id="3.40.50.1820">
    <property type="entry name" value="alpha/beta hydrolase"/>
    <property type="match status" value="1"/>
</dbReference>
<evidence type="ECO:0000259" key="1">
    <source>
        <dbReference type="Pfam" id="PF12146"/>
    </source>
</evidence>
<evidence type="ECO:0000313" key="2">
    <source>
        <dbReference type="EMBL" id="AIL44650.1"/>
    </source>
</evidence>
<proteinExistence type="predicted"/>
<reference evidence="2" key="2">
    <citation type="journal article" date="2015" name="Genome Biol. Evol.">
        <title>Complete Genome Sequence and Transcriptomic Analysis of the Novel Pathogen Elizabethkingia anophelis in Response to Oxidative Stress.</title>
        <authorList>
            <person name="Li Y."/>
            <person name="Liu Y."/>
            <person name="Chew S.C."/>
            <person name="Tay M."/>
            <person name="Salido M.M."/>
            <person name="Teo J."/>
            <person name="Lauro F.M."/>
            <person name="Givskov M."/>
            <person name="Yang L."/>
        </authorList>
    </citation>
    <scope>NUCLEOTIDE SEQUENCE</scope>
    <source>
        <strain evidence="2">NUHP1</strain>
    </source>
</reference>
<dbReference type="KEGG" id="eao:BD94_0875"/>
<dbReference type="AlphaFoldDB" id="A0A077EGK6"/>
<dbReference type="Proteomes" id="UP000028933">
    <property type="component" value="Chromosome"/>
</dbReference>
<feature type="domain" description="Serine aminopeptidase S33" evidence="1">
    <location>
        <begin position="33"/>
        <end position="298"/>
    </location>
</feature>
<dbReference type="SUPFAM" id="SSF53474">
    <property type="entry name" value="alpha/beta-Hydrolases"/>
    <property type="match status" value="1"/>
</dbReference>
<reference evidence="2" key="1">
    <citation type="journal article" date="2013" name="Lancet">
        <title>First case of E anophelis outbreak in an intensive-care unit.</title>
        <authorList>
            <person name="Teo J."/>
            <person name="Tan S.Y."/>
            <person name="Tay M."/>
            <person name="Ding Y."/>
            <person name="Kjelleberg S."/>
            <person name="Givskov M."/>
            <person name="Lin R.T."/>
            <person name="Yang L."/>
        </authorList>
    </citation>
    <scope>NUCLEOTIDE SEQUENCE [LARGE SCALE GENOMIC DNA]</scope>
    <source>
        <strain evidence="2">NUHP1</strain>
    </source>
</reference>
<gene>
    <name evidence="2" type="ORF">BD94_0875</name>
</gene>
<dbReference type="InterPro" id="IPR051044">
    <property type="entry name" value="MAG_DAG_Lipase"/>
</dbReference>
<dbReference type="PANTHER" id="PTHR11614">
    <property type="entry name" value="PHOSPHOLIPASE-RELATED"/>
    <property type="match status" value="1"/>
</dbReference>
<dbReference type="STRING" id="1338011.BD94_0875"/>
<dbReference type="InterPro" id="IPR029058">
    <property type="entry name" value="AB_hydrolase_fold"/>
</dbReference>
<dbReference type="InterPro" id="IPR022742">
    <property type="entry name" value="Hydrolase_4"/>
</dbReference>
<accession>A0A077EGK6</accession>
<protein>
    <submittedName>
        <fullName evidence="2">Lysophospholipase</fullName>
    </submittedName>
</protein>
<dbReference type="eggNOG" id="COG2267">
    <property type="taxonomic scope" value="Bacteria"/>
</dbReference>
<dbReference type="Pfam" id="PF12146">
    <property type="entry name" value="Hydrolase_4"/>
    <property type="match status" value="1"/>
</dbReference>
<dbReference type="RefSeq" id="WP_024566051.1">
    <property type="nucleotide sequence ID" value="NZ_CP007547.1"/>
</dbReference>
<name>A0A077EGK6_9FLAO</name>
<dbReference type="HOGENOM" id="CLU_026209_1_0_10"/>
<organism evidence="2 3">
    <name type="scientific">Elizabethkingia anophelis NUHP1</name>
    <dbReference type="NCBI Taxonomy" id="1338011"/>
    <lineage>
        <taxon>Bacteria</taxon>
        <taxon>Pseudomonadati</taxon>
        <taxon>Bacteroidota</taxon>
        <taxon>Flavobacteriia</taxon>
        <taxon>Flavobacteriales</taxon>
        <taxon>Weeksellaceae</taxon>
        <taxon>Elizabethkingia</taxon>
    </lineage>
</organism>
<evidence type="ECO:0000313" key="3">
    <source>
        <dbReference type="Proteomes" id="UP000028933"/>
    </source>
</evidence>